<dbReference type="GO" id="GO:0003676">
    <property type="term" value="F:nucleic acid binding"/>
    <property type="evidence" value="ECO:0007669"/>
    <property type="project" value="InterPro"/>
</dbReference>
<dbReference type="PANTHER" id="PTHR47959:SF13">
    <property type="entry name" value="ATP-DEPENDENT RNA HELICASE RHLE"/>
    <property type="match status" value="1"/>
</dbReference>
<keyword evidence="3 11" id="KW-0347">Helicase</keyword>
<proteinExistence type="inferred from homology"/>
<keyword evidence="4" id="KW-0067">ATP-binding</keyword>
<organism evidence="11 12">
    <name type="scientific">Aeromicrobium yanjiei</name>
    <dbReference type="NCBI Taxonomy" id="2662028"/>
    <lineage>
        <taxon>Bacteria</taxon>
        <taxon>Bacillati</taxon>
        <taxon>Actinomycetota</taxon>
        <taxon>Actinomycetes</taxon>
        <taxon>Propionibacteriales</taxon>
        <taxon>Nocardioidaceae</taxon>
        <taxon>Aeromicrobium</taxon>
    </lineage>
</organism>
<dbReference type="PROSITE" id="PS51195">
    <property type="entry name" value="Q_MOTIF"/>
    <property type="match status" value="1"/>
</dbReference>
<evidence type="ECO:0000256" key="6">
    <source>
        <dbReference type="PROSITE-ProRule" id="PRU00552"/>
    </source>
</evidence>
<comment type="similarity">
    <text evidence="5">Belongs to the DEAD box helicase family.</text>
</comment>
<dbReference type="PROSITE" id="PS51192">
    <property type="entry name" value="HELICASE_ATP_BIND_1"/>
    <property type="match status" value="1"/>
</dbReference>
<dbReference type="Pfam" id="PF00270">
    <property type="entry name" value="DEAD"/>
    <property type="match status" value="1"/>
</dbReference>
<evidence type="ECO:0000259" key="10">
    <source>
        <dbReference type="PROSITE" id="PS51195"/>
    </source>
</evidence>
<dbReference type="CDD" id="cd18787">
    <property type="entry name" value="SF2_C_DEAD"/>
    <property type="match status" value="1"/>
</dbReference>
<dbReference type="KEGG" id="aef:GEV26_01945"/>
<dbReference type="PROSITE" id="PS51194">
    <property type="entry name" value="HELICASE_CTER"/>
    <property type="match status" value="1"/>
</dbReference>
<dbReference type="InterPro" id="IPR027417">
    <property type="entry name" value="P-loop_NTPase"/>
</dbReference>
<dbReference type="SUPFAM" id="SSF52540">
    <property type="entry name" value="P-loop containing nucleoside triphosphate hydrolases"/>
    <property type="match status" value="1"/>
</dbReference>
<sequence>MVCGHRPDTSVSSLNQPAGSTVLPTFSTLSLPQPLVQALERQDIVNPSPVQLAVVPDALAGKHVLGRARTGSGKTLAFGIPVLVRLAGRTSRPKAPRGLILLPTRELATQVRAAMEPLAQKMGLRLTTVYGGVPINKQINTLKNGVDIVIATPGRLTDLLDRRCMTLDDIEITVLDEADHLCDLGFYKPIDAILGRTPESSQRLLLSATLDGDVNKLVKRHLPQHVLHEVDSGESAVDTMEHHVLVSGSTEKSKAAFDLLRANPRSIVFTRTRRGAMRLAKQLTQNGIEAVDMHGDLSQRHRERNLEAFSSGRASVIVATDVAARGIHVDGIGLVVHYDAPAEHKAYQHRSGRTARAGESGAVVTMTTPEALRDVMQLQNKAGVTARHHDARTAPSPMTVEALSGAGTAAPHASSVRQGARSGGNGGGSRGGSSSRGGGRPQGGFRGNGGGRPQGSGGNRGGGGGRRRSGGSGGSGSTTVYSSS</sequence>
<dbReference type="EMBL" id="CP045737">
    <property type="protein sequence ID" value="QGG43113.1"/>
    <property type="molecule type" value="Genomic_DNA"/>
</dbReference>
<evidence type="ECO:0000256" key="1">
    <source>
        <dbReference type="ARBA" id="ARBA00022741"/>
    </source>
</evidence>
<evidence type="ECO:0000313" key="11">
    <source>
        <dbReference type="EMBL" id="QGG43113.1"/>
    </source>
</evidence>
<dbReference type="GO" id="GO:0003724">
    <property type="term" value="F:RNA helicase activity"/>
    <property type="evidence" value="ECO:0007669"/>
    <property type="project" value="InterPro"/>
</dbReference>
<protein>
    <submittedName>
        <fullName evidence="11">DEAD/DEAH box helicase</fullName>
    </submittedName>
</protein>
<dbReference type="CDD" id="cd00268">
    <property type="entry name" value="DEADc"/>
    <property type="match status" value="1"/>
</dbReference>
<feature type="compositionally biased region" description="Gly residues" evidence="7">
    <location>
        <begin position="421"/>
        <end position="476"/>
    </location>
</feature>
<keyword evidence="12" id="KW-1185">Reference proteome</keyword>
<keyword evidence="1" id="KW-0547">Nucleotide-binding</keyword>
<dbReference type="Proteomes" id="UP000392064">
    <property type="component" value="Chromosome"/>
</dbReference>
<dbReference type="InterPro" id="IPR050079">
    <property type="entry name" value="DEAD_box_RNA_helicase"/>
</dbReference>
<feature type="domain" description="DEAD-box RNA helicase Q" evidence="10">
    <location>
        <begin position="24"/>
        <end position="52"/>
    </location>
</feature>
<dbReference type="GO" id="GO:0016787">
    <property type="term" value="F:hydrolase activity"/>
    <property type="evidence" value="ECO:0007669"/>
    <property type="project" value="UniProtKB-KW"/>
</dbReference>
<feature type="domain" description="Helicase ATP-binding" evidence="8">
    <location>
        <begin position="55"/>
        <end position="228"/>
    </location>
</feature>
<keyword evidence="2" id="KW-0378">Hydrolase</keyword>
<dbReference type="InterPro" id="IPR001650">
    <property type="entry name" value="Helicase_C-like"/>
</dbReference>
<dbReference type="PANTHER" id="PTHR47959">
    <property type="entry name" value="ATP-DEPENDENT RNA HELICASE RHLE-RELATED"/>
    <property type="match status" value="1"/>
</dbReference>
<reference evidence="11 12" key="1">
    <citation type="submission" date="2019-11" db="EMBL/GenBank/DDBJ databases">
        <authorList>
            <person name="Li J."/>
        </authorList>
    </citation>
    <scope>NUCLEOTIDE SEQUENCE [LARGE SCALE GENOMIC DNA]</scope>
    <source>
        <strain evidence="11 12">MF47</strain>
    </source>
</reference>
<dbReference type="AlphaFoldDB" id="A0A5Q2MMV6"/>
<evidence type="ECO:0000256" key="7">
    <source>
        <dbReference type="SAM" id="MobiDB-lite"/>
    </source>
</evidence>
<dbReference type="InterPro" id="IPR014001">
    <property type="entry name" value="Helicase_ATP-bd"/>
</dbReference>
<dbReference type="Gene3D" id="3.40.50.300">
    <property type="entry name" value="P-loop containing nucleotide triphosphate hydrolases"/>
    <property type="match status" value="2"/>
</dbReference>
<evidence type="ECO:0000313" key="12">
    <source>
        <dbReference type="Proteomes" id="UP000392064"/>
    </source>
</evidence>
<dbReference type="SMART" id="SM00490">
    <property type="entry name" value="HELICc"/>
    <property type="match status" value="1"/>
</dbReference>
<dbReference type="InterPro" id="IPR044742">
    <property type="entry name" value="DEAD/DEAH_RhlB"/>
</dbReference>
<feature type="region of interest" description="Disordered" evidence="7">
    <location>
        <begin position="403"/>
        <end position="484"/>
    </location>
</feature>
<feature type="domain" description="Helicase C-terminal" evidence="9">
    <location>
        <begin position="252"/>
        <end position="404"/>
    </location>
</feature>
<dbReference type="InterPro" id="IPR014014">
    <property type="entry name" value="RNA_helicase_DEAD_Q_motif"/>
</dbReference>
<evidence type="ECO:0000256" key="2">
    <source>
        <dbReference type="ARBA" id="ARBA00022801"/>
    </source>
</evidence>
<dbReference type="Pfam" id="PF00271">
    <property type="entry name" value="Helicase_C"/>
    <property type="match status" value="1"/>
</dbReference>
<gene>
    <name evidence="11" type="ORF">GEV26_01945</name>
</gene>
<accession>A0A5Q2MMV6</accession>
<evidence type="ECO:0000256" key="5">
    <source>
        <dbReference type="ARBA" id="ARBA00038437"/>
    </source>
</evidence>
<evidence type="ECO:0000256" key="4">
    <source>
        <dbReference type="ARBA" id="ARBA00022840"/>
    </source>
</evidence>
<name>A0A5Q2MMV6_9ACTN</name>
<dbReference type="GO" id="GO:0005524">
    <property type="term" value="F:ATP binding"/>
    <property type="evidence" value="ECO:0007669"/>
    <property type="project" value="UniProtKB-KW"/>
</dbReference>
<evidence type="ECO:0000259" key="8">
    <source>
        <dbReference type="PROSITE" id="PS51192"/>
    </source>
</evidence>
<dbReference type="InterPro" id="IPR011545">
    <property type="entry name" value="DEAD/DEAH_box_helicase_dom"/>
</dbReference>
<dbReference type="GO" id="GO:0005829">
    <property type="term" value="C:cytosol"/>
    <property type="evidence" value="ECO:0007669"/>
    <property type="project" value="TreeGrafter"/>
</dbReference>
<feature type="short sequence motif" description="Q motif" evidence="6">
    <location>
        <begin position="24"/>
        <end position="52"/>
    </location>
</feature>
<dbReference type="SMART" id="SM00487">
    <property type="entry name" value="DEXDc"/>
    <property type="match status" value="1"/>
</dbReference>
<evidence type="ECO:0000259" key="9">
    <source>
        <dbReference type="PROSITE" id="PS51194"/>
    </source>
</evidence>
<evidence type="ECO:0000256" key="3">
    <source>
        <dbReference type="ARBA" id="ARBA00022806"/>
    </source>
</evidence>